<organism evidence="1 2">
    <name type="scientific">Bombus vosnesenskii</name>
    <dbReference type="NCBI Taxonomy" id="207650"/>
    <lineage>
        <taxon>Eukaryota</taxon>
        <taxon>Metazoa</taxon>
        <taxon>Ecdysozoa</taxon>
        <taxon>Arthropoda</taxon>
        <taxon>Hexapoda</taxon>
        <taxon>Insecta</taxon>
        <taxon>Pterygota</taxon>
        <taxon>Neoptera</taxon>
        <taxon>Endopterygota</taxon>
        <taxon>Hymenoptera</taxon>
        <taxon>Apocrita</taxon>
        <taxon>Aculeata</taxon>
        <taxon>Apoidea</taxon>
        <taxon>Anthophila</taxon>
        <taxon>Apidae</taxon>
        <taxon>Bombus</taxon>
        <taxon>Pyrobombus</taxon>
    </lineage>
</organism>
<dbReference type="AlphaFoldDB" id="A0A6J3L658"/>
<dbReference type="RefSeq" id="XP_033361098.1">
    <property type="nucleotide sequence ID" value="XM_033505207.1"/>
</dbReference>
<name>A0A6J3L658_9HYME</name>
<dbReference type="KEGG" id="bvk:117239549"/>
<proteinExistence type="predicted"/>
<evidence type="ECO:0000313" key="2">
    <source>
        <dbReference type="RefSeq" id="XP_033361098.1"/>
    </source>
</evidence>
<dbReference type="GeneID" id="117239549"/>
<sequence length="50" mass="6032">MQKDCRDCLGIRYRINSLDQTWKWLHQTIALHDYLISITAIQSNFSRFCQ</sequence>
<gene>
    <name evidence="2" type="primary">LOC117239549</name>
</gene>
<accession>A0A6J3L658</accession>
<reference evidence="2" key="1">
    <citation type="submission" date="2025-08" db="UniProtKB">
        <authorList>
            <consortium name="RefSeq"/>
        </authorList>
    </citation>
    <scope>IDENTIFICATION</scope>
    <source>
        <tissue evidence="2">Muscle</tissue>
    </source>
</reference>
<evidence type="ECO:0000313" key="1">
    <source>
        <dbReference type="Proteomes" id="UP000504631"/>
    </source>
</evidence>
<keyword evidence="1" id="KW-1185">Reference proteome</keyword>
<dbReference type="Proteomes" id="UP000504631">
    <property type="component" value="Unplaced"/>
</dbReference>
<protein>
    <submittedName>
        <fullName evidence="2">Uncharacterized protein LOC117239549</fullName>
    </submittedName>
</protein>